<accession>A0A2I1K0C3</accession>
<dbReference type="Proteomes" id="UP000234384">
    <property type="component" value="Unassembled WGS sequence"/>
</dbReference>
<proteinExistence type="predicted"/>
<feature type="transmembrane region" description="Helical" evidence="1">
    <location>
        <begin position="20"/>
        <end position="40"/>
    </location>
</feature>
<evidence type="ECO:0000256" key="1">
    <source>
        <dbReference type="SAM" id="Phobius"/>
    </source>
</evidence>
<feature type="transmembrane region" description="Helical" evidence="1">
    <location>
        <begin position="221"/>
        <end position="240"/>
    </location>
</feature>
<name>A0A2I1K0C3_9LACT</name>
<feature type="transmembrane region" description="Helical" evidence="1">
    <location>
        <begin position="192"/>
        <end position="215"/>
    </location>
</feature>
<dbReference type="InterPro" id="IPR007163">
    <property type="entry name" value="VCA0040-like"/>
</dbReference>
<dbReference type="OrthoDB" id="9793746at2"/>
<feature type="transmembrane region" description="Helical" evidence="1">
    <location>
        <begin position="92"/>
        <end position="109"/>
    </location>
</feature>
<sequence>MEQQLKHPGQNWLFRFVKGMFIGSGFIIPGVSGGALAAIFGVYQQIITFLANPFKKLKENILFFIPIGLGALFGIGILAWGVSYLLQNYQTIVSWFFVGAVVGTLPALWQEAGSQGRTLQSYLTAIIAFIAALALLFYGNQLFTEEVPAHFISWMVCGGLIALGILIPGLSPSNFILYMGLYEKMSDGFKHFDLSVIIPIGLGGIVILLALAKLIEWIFNHYYTLFFHFIFGVVVASTLMIIPTHYPASFGWVQYTFCVGMLVLGTALGHWMTQLEAKYK</sequence>
<protein>
    <submittedName>
        <fullName evidence="2">DUF368 domain-containing protein</fullName>
    </submittedName>
</protein>
<feature type="transmembrane region" description="Helical" evidence="1">
    <location>
        <begin position="151"/>
        <end position="171"/>
    </location>
</feature>
<dbReference type="AlphaFoldDB" id="A0A2I1K0C3"/>
<keyword evidence="1" id="KW-0812">Transmembrane</keyword>
<keyword evidence="1" id="KW-1133">Transmembrane helix</keyword>
<dbReference type="RefSeq" id="WP_101954250.1">
    <property type="nucleotide sequence ID" value="NZ_PKHE01000009.1"/>
</dbReference>
<evidence type="ECO:0000313" key="3">
    <source>
        <dbReference type="Proteomes" id="UP000234384"/>
    </source>
</evidence>
<dbReference type="PANTHER" id="PTHR37308:SF1">
    <property type="entry name" value="POLYPRENYL-PHOSPHATE TRANSPORTER"/>
    <property type="match status" value="1"/>
</dbReference>
<feature type="transmembrane region" description="Helical" evidence="1">
    <location>
        <begin position="121"/>
        <end position="139"/>
    </location>
</feature>
<dbReference type="Pfam" id="PF04018">
    <property type="entry name" value="VCA0040-like"/>
    <property type="match status" value="1"/>
</dbReference>
<comment type="caution">
    <text evidence="2">The sequence shown here is derived from an EMBL/GenBank/DDBJ whole genome shotgun (WGS) entry which is preliminary data.</text>
</comment>
<evidence type="ECO:0000313" key="2">
    <source>
        <dbReference type="EMBL" id="PKY89109.1"/>
    </source>
</evidence>
<reference evidence="2 3" key="1">
    <citation type="submission" date="2017-12" db="EMBL/GenBank/DDBJ databases">
        <title>Phylogenetic diversity of female urinary microbiome.</title>
        <authorList>
            <person name="Thomas-White K."/>
            <person name="Wolfe A.J."/>
        </authorList>
    </citation>
    <scope>NUCLEOTIDE SEQUENCE [LARGE SCALE GENOMIC DNA]</scope>
    <source>
        <strain evidence="2 3">UMB0898</strain>
    </source>
</reference>
<feature type="transmembrane region" description="Helical" evidence="1">
    <location>
        <begin position="252"/>
        <end position="272"/>
    </location>
</feature>
<feature type="transmembrane region" description="Helical" evidence="1">
    <location>
        <begin position="61"/>
        <end position="86"/>
    </location>
</feature>
<gene>
    <name evidence="2" type="ORF">CYJ57_04520</name>
</gene>
<organism evidence="2 3">
    <name type="scientific">Falseniella ignava</name>
    <dbReference type="NCBI Taxonomy" id="137730"/>
    <lineage>
        <taxon>Bacteria</taxon>
        <taxon>Bacillati</taxon>
        <taxon>Bacillota</taxon>
        <taxon>Bacilli</taxon>
        <taxon>Lactobacillales</taxon>
        <taxon>Aerococcaceae</taxon>
        <taxon>Falseniella</taxon>
    </lineage>
</organism>
<dbReference type="PANTHER" id="PTHR37308">
    <property type="entry name" value="INTEGRAL MEMBRANE PROTEIN"/>
    <property type="match status" value="1"/>
</dbReference>
<keyword evidence="1" id="KW-0472">Membrane</keyword>
<dbReference type="EMBL" id="PKHE01000009">
    <property type="protein sequence ID" value="PKY89109.1"/>
    <property type="molecule type" value="Genomic_DNA"/>
</dbReference>